<dbReference type="InterPro" id="IPR014009">
    <property type="entry name" value="PIK_FAT"/>
</dbReference>
<dbReference type="OrthoDB" id="381190at2759"/>
<evidence type="ECO:0000256" key="7">
    <source>
        <dbReference type="ARBA" id="ARBA00022777"/>
    </source>
</evidence>
<proteinExistence type="predicted"/>
<dbReference type="PANTHER" id="PTHR37079">
    <property type="entry name" value="SERINE/THREONINE-PROTEIN KINASE ATM"/>
    <property type="match status" value="1"/>
</dbReference>
<keyword evidence="19" id="KW-1185">Reference proteome</keyword>
<dbReference type="PANTHER" id="PTHR37079:SF4">
    <property type="entry name" value="SERINE_THREONINE-PROTEIN KINASE ATM"/>
    <property type="match status" value="1"/>
</dbReference>
<reference evidence="18 19" key="1">
    <citation type="submission" date="2018-04" db="EMBL/GenBank/DDBJ databases">
        <title>WGS assembly of Panicum hallii var. hallii HAL2.</title>
        <authorList>
            <person name="Lovell J."/>
            <person name="Jenkins J."/>
            <person name="Lowry D."/>
            <person name="Mamidi S."/>
            <person name="Sreedasyam A."/>
            <person name="Weng X."/>
            <person name="Barry K."/>
            <person name="Bonette J."/>
            <person name="Campitelli B."/>
            <person name="Daum C."/>
            <person name="Gordon S."/>
            <person name="Gould B."/>
            <person name="Lipzen A."/>
            <person name="MacQueen A."/>
            <person name="Palacio-Mejia J."/>
            <person name="Plott C."/>
            <person name="Shakirov E."/>
            <person name="Shu S."/>
            <person name="Yoshinaga Y."/>
            <person name="Zane M."/>
            <person name="Rokhsar D."/>
            <person name="Grimwood J."/>
            <person name="Schmutz J."/>
            <person name="Juenger T."/>
        </authorList>
    </citation>
    <scope>NUCLEOTIDE SEQUENCE [LARGE SCALE GENOMIC DNA]</scope>
    <source>
        <strain evidence="19">cv. HAL2</strain>
    </source>
</reference>
<evidence type="ECO:0000256" key="1">
    <source>
        <dbReference type="ARBA" id="ARBA00004123"/>
    </source>
</evidence>
<dbReference type="PROSITE" id="PS50290">
    <property type="entry name" value="PI3_4_KINASE_3"/>
    <property type="match status" value="1"/>
</dbReference>
<feature type="region of interest" description="Disordered" evidence="15">
    <location>
        <begin position="1814"/>
        <end position="1835"/>
    </location>
</feature>
<dbReference type="InterPro" id="IPR016024">
    <property type="entry name" value="ARM-type_fold"/>
</dbReference>
<dbReference type="InterPro" id="IPR000403">
    <property type="entry name" value="PI3/4_kinase_cat_dom"/>
</dbReference>
<evidence type="ECO:0000256" key="11">
    <source>
        <dbReference type="ARBA" id="ARBA00047899"/>
    </source>
</evidence>
<dbReference type="Proteomes" id="UP000244336">
    <property type="component" value="Chromosome 5"/>
</dbReference>
<keyword evidence="9" id="KW-0539">Nucleus</keyword>
<dbReference type="EC" id="2.7.11.1" evidence="2"/>
<gene>
    <name evidence="18" type="ORF">GQ55_5G446600</name>
</gene>
<keyword evidence="10" id="KW-0131">Cell cycle</keyword>
<evidence type="ECO:0000256" key="2">
    <source>
        <dbReference type="ARBA" id="ARBA00012513"/>
    </source>
</evidence>
<keyword evidence="7" id="KW-0418">Kinase</keyword>
<evidence type="ECO:0000256" key="5">
    <source>
        <dbReference type="ARBA" id="ARBA00022741"/>
    </source>
</evidence>
<keyword evidence="4" id="KW-0808">Transferase</keyword>
<dbReference type="InterPro" id="IPR003151">
    <property type="entry name" value="PIK-rel_kinase_FAT"/>
</dbReference>
<evidence type="ECO:0000259" key="16">
    <source>
        <dbReference type="PROSITE" id="PS50290"/>
    </source>
</evidence>
<dbReference type="EMBL" id="CM009753">
    <property type="protein sequence ID" value="PUZ57626.1"/>
    <property type="molecule type" value="Genomic_DNA"/>
</dbReference>
<comment type="subcellular location">
    <subcellularLocation>
        <location evidence="1">Nucleus</location>
    </subcellularLocation>
</comment>
<dbReference type="GO" id="GO:0005524">
    <property type="term" value="F:ATP binding"/>
    <property type="evidence" value="ECO:0007669"/>
    <property type="project" value="UniProtKB-KW"/>
</dbReference>
<evidence type="ECO:0000256" key="3">
    <source>
        <dbReference type="ARBA" id="ARBA00022527"/>
    </source>
</evidence>
<evidence type="ECO:0000256" key="4">
    <source>
        <dbReference type="ARBA" id="ARBA00022679"/>
    </source>
</evidence>
<evidence type="ECO:0000256" key="8">
    <source>
        <dbReference type="ARBA" id="ARBA00022840"/>
    </source>
</evidence>
<evidence type="ECO:0000313" key="18">
    <source>
        <dbReference type="EMBL" id="PUZ57626.1"/>
    </source>
</evidence>
<dbReference type="InterPro" id="IPR038980">
    <property type="entry name" value="ATM_plant"/>
</dbReference>
<evidence type="ECO:0000259" key="17">
    <source>
        <dbReference type="PROSITE" id="PS51189"/>
    </source>
</evidence>
<feature type="domain" description="PI3K/PI4K catalytic" evidence="16">
    <location>
        <begin position="2615"/>
        <end position="2687"/>
    </location>
</feature>
<dbReference type="GO" id="GO:0006974">
    <property type="term" value="P:DNA damage response"/>
    <property type="evidence" value="ECO:0007669"/>
    <property type="project" value="UniProtKB-KW"/>
</dbReference>
<accession>A0A2T7DPZ1</accession>
<feature type="coiled-coil region" evidence="14">
    <location>
        <begin position="2372"/>
        <end position="2399"/>
    </location>
</feature>
<protein>
    <recommendedName>
        <fullName evidence="13">Serine/threonine-protein kinase ATM</fullName>
        <ecNumber evidence="2">2.7.11.1</ecNumber>
    </recommendedName>
</protein>
<evidence type="ECO:0000256" key="6">
    <source>
        <dbReference type="ARBA" id="ARBA00022763"/>
    </source>
</evidence>
<dbReference type="GO" id="GO:0005634">
    <property type="term" value="C:nucleus"/>
    <property type="evidence" value="ECO:0007669"/>
    <property type="project" value="UniProtKB-SubCell"/>
</dbReference>
<comment type="catalytic activity">
    <reaction evidence="12">
        <text>L-seryl-[protein] + ATP = O-phospho-L-seryl-[protein] + ADP + H(+)</text>
        <dbReference type="Rhea" id="RHEA:17989"/>
        <dbReference type="Rhea" id="RHEA-COMP:9863"/>
        <dbReference type="Rhea" id="RHEA-COMP:11604"/>
        <dbReference type="ChEBI" id="CHEBI:15378"/>
        <dbReference type="ChEBI" id="CHEBI:29999"/>
        <dbReference type="ChEBI" id="CHEBI:30616"/>
        <dbReference type="ChEBI" id="CHEBI:83421"/>
        <dbReference type="ChEBI" id="CHEBI:456216"/>
        <dbReference type="EC" id="2.7.11.1"/>
    </reaction>
</comment>
<dbReference type="GO" id="GO:0004674">
    <property type="term" value="F:protein serine/threonine kinase activity"/>
    <property type="evidence" value="ECO:0007669"/>
    <property type="project" value="UniProtKB-KW"/>
</dbReference>
<keyword evidence="8" id="KW-0067">ATP-binding</keyword>
<sequence length="2687" mass="302714">MAGVATARDVEEVIQKLHSDRARVRDEGVKLLGTWLQGDRAASFCRLLGRNTARVKPGHGHLTGAATWPFLILALLNCVKEDISGKKRGTTKSAAARMLRVAIQCAEDVKLSGHSLLLISVARQLFSHVWEVVKDGPSFQLEYSMILRQLLAVKEYRYQMKPRTYISFVAHYMKKVTTVLDAKFSNQASSKDESFRCTLTLHVLLENPPGDYPDTMREEVINGFSAIFPHIREEEGKLTRKLIECINTFLLKDGPNLGYGCVKIHNAVQEFIFRCWPATLDQALKSLFITYAKVQLKLARAIPEILEKLVDIIIKELDKNVNTGPGFLWCEAPRDEKAVSLRCFQEEWMDLSATVFYLAHKCTLKTPNREKRLKTENILNLIIDGLSKGSLFWSGSVCFLIHKYGYRVDKSLLISWFEASCKALRSVLSHANAIRFQDSILWLLRALKEFSMVVMFNPREEAQFCLTKSEMSIVEGCWQDIWNSLIHALPLFSSIVLVADSALILLGGMIVRDQVHASFLSEDTWNLQIFKQLPSSSALYFIACYFSRIGFQGDLSSSIFIRKNLLRSALELVHSKEFSLLNEQNVVLIPEAIFSLCASFSSSPIISSDTLQLFGDCKINSKSLEDKTWVLKDELLYSVEALSKITLDSSVKVISDKCHRIHLPGTIQQPMLLELMDFIKGFVASNDQFEKLDLSTLVFVCSLLCNMIHCSLLSRVMGDKSSLLQEVLNYVTNVLKHIVSFVMKKNDELSHGVTNLSLPLDTMGSTLSSFKSFLSSPIFNLSRVDNGVSSLVVKGVTELLDELLVAISQLFSQLSSLVNNFDGENADSVTTSGSGNMGNFLRPLEWKLELVRTISTFFSVLSLHTWEILYSLVEKESDVKVRQVILLNLCRNIPGSSKTVSSMVHLINDMRDRCACSLLNSAECLACVHALLRTLVTLRDGGQNIDGQPQGCKGIFSESQDILLDLVNKATEIGSTDWFSRIKLIDCISSFICLFPDVAQDLIGCLLDMLHDTDYRVRLYLAREIVVLFQTWEGHNELFYDICSNIGAKMVAFSIDSPVTAREVLAVGPQSVPVIETALITLAHLSVYSEDVEVESVFMISAAAAIEPSQRELAYALFDSISRKLGYASRSKYLDQVIGPILFRWVACEMSLVSLVEVQEMFGYSSSEPKNFVEHCSSWLLPFLILRGDAADLNWISKILSQPLSVIIKRYFVPIFGLSIAARCGTGPEKDLAETALCESLLQLGEISELERDDLIKKHMVSIVAFLLSVSSSAHGPQFPYFSKEIVALSVKTVVDGFVDTMDDDLANTVVIDKINIFRADRVFKFLLAIHQHVADACHPRHMCHRLCAIEVLIDVLGHRVVLESTCFYIICIVGNYVQRKPLQGQCCNILSKLLASFDGNSSAGTVEVLGRQLQVVVPKLITACLTNEKEERSGTADSSGLLSLLRHLTVDADPLLYDYIRELEPLPDLDCLKDIREFHTSLFASYASRDQFLKFVNRAPYLPPELFLLSLRMYHSKLLLGDIIGRSDPSAADIDIVSCWCRDPDIVSAVWTLVDLCSSSPVANEASPVVADFISRAGLSDAHQVIFHLPTLTQKHPLQLHSGSSSKDDKLCSDYGISDDILVDLLKLLKTYLSDESVEIIDAASQTLRGILSTAKGLNALQSLDSLDRSLLMVHSRGVNIQIVEQTILGMEKYSGVSLEDLDMWQTDGRTYKQWLCTLVSSLICHCDDIILRLCRSLVFLKVKAAELLFASTLVNIAGNVDSNAAICRLISTKVEEIIFSDSNDSLKSIHLFLDALNVMRSFYVAEKSRTCPSNTLKDGRSVRSKSRSPSTTTSSSWKKVYWLSVDYLVAARAASRCSCDFTALMYVELWCEEQFNRLAIGPPDFSHEESLPPHVGLLIAAFTRINEPDSIYGITLANEITSQIIRYEHEGEWSSALEYYDLLVRSSPMEHLGNLTGSLMTGPSAFRAEDKMLNWKMHKGLMRSLQKTGCSHVLDVYCEGLTHQKGSLQQDAEFIDIQYEAAWRAGNWDFSFFIPYSSHSSTRTQSYCLFNENLHSCLRSLENGDSEEFRAKLSRAKMDLVLALSNTSKESTKYIHSTILKLQMLDHVTMVWDLRWNLCHNQTSESFPKTKKVSPVSTVPTGMQLELLDKEWNFIVFQTEHNLDLFEPFLAFRRALLKVLGCEEHLVTHLFQSASALRKGLRFSLAAAALYELKEHCFHQDGGTMPNTYFISRLEEAKLLRAQGQHDMAISLGKYILQKHSDKKDISDVYRLVGKWLAETRSSNSRTIIEDYLRPSVDLTEFKTTTDKRYMSRQCRTHFHMAQYTYSLFKSYEERLSSNEWQAALRLRKYKTRELETLIKRLKSSSKGVKTDYSVKIQELQKQLALDREEAEKIQDDRDNFLNLALQGYQHSLVVGGKYDLQVVFRLVSLWFSLSSRDQVVKAMMKTTKDVQSYKFIPLVYQIASRLGSSNSQGSTNFQIALASLLKKMAIDHPYHTIFQLLALANGDRVKDKQRSRSSFIVDMEKKLAAENLLKELSSCHGALICQMKQMVEIYIKLAELETKKEDTNKRISLPREARCICQLELVPVVTATVPVDPSCRYEVGSFPHFSGLADSIMIMNGINAPKVIECFGSDGNKYRQLAKSGNDDLRQDAVMEQFFSLVNTFLQNHRDTSQRRLRIRTYKY</sequence>
<evidence type="ECO:0000256" key="9">
    <source>
        <dbReference type="ARBA" id="ARBA00023242"/>
    </source>
</evidence>
<keyword evidence="3" id="KW-0723">Serine/threonine-protein kinase</keyword>
<evidence type="ECO:0000256" key="15">
    <source>
        <dbReference type="SAM" id="MobiDB-lite"/>
    </source>
</evidence>
<evidence type="ECO:0000256" key="12">
    <source>
        <dbReference type="ARBA" id="ARBA00048679"/>
    </source>
</evidence>
<dbReference type="FunFam" id="3.30.1010.10:FF:000023">
    <property type="entry name" value="Serine/threonine-protein kinase ATM"/>
    <property type="match status" value="1"/>
</dbReference>
<keyword evidence="14" id="KW-0175">Coiled coil</keyword>
<dbReference type="Gramene" id="PUZ57626">
    <property type="protein sequence ID" value="PUZ57626"/>
    <property type="gene ID" value="GQ55_5G446600"/>
</dbReference>
<evidence type="ECO:0000256" key="14">
    <source>
        <dbReference type="SAM" id="Coils"/>
    </source>
</evidence>
<feature type="domain" description="FAT" evidence="17">
    <location>
        <begin position="1851"/>
        <end position="2509"/>
    </location>
</feature>
<dbReference type="InterPro" id="IPR011009">
    <property type="entry name" value="Kinase-like_dom_sf"/>
</dbReference>
<name>A0A2T7DPZ1_9POAL</name>
<dbReference type="Gene3D" id="3.30.1010.10">
    <property type="entry name" value="Phosphatidylinositol 3-kinase Catalytic Subunit, Chain A, domain 4"/>
    <property type="match status" value="1"/>
</dbReference>
<dbReference type="Pfam" id="PF25360">
    <property type="entry name" value="TPR_ATM"/>
    <property type="match status" value="1"/>
</dbReference>
<dbReference type="InterPro" id="IPR057445">
    <property type="entry name" value="ATM_TPR"/>
</dbReference>
<evidence type="ECO:0000313" key="19">
    <source>
        <dbReference type="Proteomes" id="UP000244336"/>
    </source>
</evidence>
<dbReference type="PROSITE" id="PS51189">
    <property type="entry name" value="FAT"/>
    <property type="match status" value="1"/>
</dbReference>
<dbReference type="PROSITE" id="PS00915">
    <property type="entry name" value="PI3_4_KINASE_1"/>
    <property type="match status" value="1"/>
</dbReference>
<keyword evidence="6" id="KW-0227">DNA damage</keyword>
<dbReference type="Pfam" id="PF02259">
    <property type="entry name" value="FAT"/>
    <property type="match status" value="1"/>
</dbReference>
<keyword evidence="5" id="KW-0547">Nucleotide-binding</keyword>
<dbReference type="SUPFAM" id="SSF48371">
    <property type="entry name" value="ARM repeat"/>
    <property type="match status" value="2"/>
</dbReference>
<evidence type="ECO:0000256" key="13">
    <source>
        <dbReference type="ARBA" id="ARBA00073111"/>
    </source>
</evidence>
<organism evidence="18 19">
    <name type="scientific">Panicum hallii var. hallii</name>
    <dbReference type="NCBI Taxonomy" id="1504633"/>
    <lineage>
        <taxon>Eukaryota</taxon>
        <taxon>Viridiplantae</taxon>
        <taxon>Streptophyta</taxon>
        <taxon>Embryophyta</taxon>
        <taxon>Tracheophyta</taxon>
        <taxon>Spermatophyta</taxon>
        <taxon>Magnoliopsida</taxon>
        <taxon>Liliopsida</taxon>
        <taxon>Poales</taxon>
        <taxon>Poaceae</taxon>
        <taxon>PACMAD clade</taxon>
        <taxon>Panicoideae</taxon>
        <taxon>Panicodae</taxon>
        <taxon>Paniceae</taxon>
        <taxon>Panicinae</taxon>
        <taxon>Panicum</taxon>
        <taxon>Panicum sect. Panicum</taxon>
    </lineage>
</organism>
<dbReference type="InterPro" id="IPR018936">
    <property type="entry name" value="PI3/4_kinase_CS"/>
</dbReference>
<dbReference type="SUPFAM" id="SSF56112">
    <property type="entry name" value="Protein kinase-like (PK-like)"/>
    <property type="match status" value="1"/>
</dbReference>
<evidence type="ECO:0000256" key="10">
    <source>
        <dbReference type="ARBA" id="ARBA00023306"/>
    </source>
</evidence>
<comment type="catalytic activity">
    <reaction evidence="11">
        <text>L-threonyl-[protein] + ATP = O-phospho-L-threonyl-[protein] + ADP + H(+)</text>
        <dbReference type="Rhea" id="RHEA:46608"/>
        <dbReference type="Rhea" id="RHEA-COMP:11060"/>
        <dbReference type="Rhea" id="RHEA-COMP:11605"/>
        <dbReference type="ChEBI" id="CHEBI:15378"/>
        <dbReference type="ChEBI" id="CHEBI:30013"/>
        <dbReference type="ChEBI" id="CHEBI:30616"/>
        <dbReference type="ChEBI" id="CHEBI:61977"/>
        <dbReference type="ChEBI" id="CHEBI:456216"/>
        <dbReference type="EC" id="2.7.11.1"/>
    </reaction>
</comment>